<name>A0A6G1C982_9ORYZ</name>
<dbReference type="PANTHER" id="PTHR44586">
    <property type="entry name" value="F-BOX DOMAIN CONTAINING PROTEIN, EXPRESSED"/>
    <property type="match status" value="1"/>
</dbReference>
<evidence type="ECO:0000313" key="3">
    <source>
        <dbReference type="EMBL" id="KAF0896720.1"/>
    </source>
</evidence>
<gene>
    <name evidence="3" type="ORF">E2562_027062</name>
</gene>
<dbReference type="EMBL" id="SPHZ02000010">
    <property type="protein sequence ID" value="KAF0896720.1"/>
    <property type="molecule type" value="Genomic_DNA"/>
</dbReference>
<keyword evidence="4" id="KW-1185">Reference proteome</keyword>
<accession>A0A6G1C982</accession>
<dbReference type="Pfam" id="PF12937">
    <property type="entry name" value="F-box-like"/>
    <property type="match status" value="1"/>
</dbReference>
<evidence type="ECO:0000259" key="2">
    <source>
        <dbReference type="PROSITE" id="PS50181"/>
    </source>
</evidence>
<dbReference type="Gene3D" id="1.20.1280.50">
    <property type="match status" value="1"/>
</dbReference>
<dbReference type="OrthoDB" id="689678at2759"/>
<sequence length="386" mass="42463">MEPPSPAAATTFRHRRPQPDPDRAYSTRPAAEPCLGLADSAAWACRAGMPLAPRPAPRHGARWLPWRGGRWRTVSPSGAGWRARASSGLRTALVKVVTSCAADVCARLVFDGMPDRDLLSWGVMLDWVSEEGLGIINSDGMPCARYIQGCNFARIQADDPVHLPRGVQSAPIFRIVSKLLSCSINLLKEFRKDEGDQPLLMEPVAANVPELPQDVLMEIFDHLEIPDLVRAGSVCNSWHSAYNEMRSLGIYRLSQTPCLLYTSESAGDSVVCFYSLVEKREYKIALPEPPIRSRHLIGSSLGWLVTADDLSEMHLVKPIFNESGDLRSGPVVTLKTTIGIVPDVDSDKMYIVQAPCGGLLHHFNARRVFNGMPDRDLVAWGVMLDG</sequence>
<proteinExistence type="predicted"/>
<dbReference type="PANTHER" id="PTHR44586:SF16">
    <property type="entry name" value="OS03G0802100 PROTEIN"/>
    <property type="match status" value="1"/>
</dbReference>
<evidence type="ECO:0000256" key="1">
    <source>
        <dbReference type="SAM" id="MobiDB-lite"/>
    </source>
</evidence>
<comment type="caution">
    <text evidence="3">The sequence shown here is derived from an EMBL/GenBank/DDBJ whole genome shotgun (WGS) entry which is preliminary data.</text>
</comment>
<dbReference type="AlphaFoldDB" id="A0A6G1C982"/>
<dbReference type="InterPro" id="IPR036047">
    <property type="entry name" value="F-box-like_dom_sf"/>
</dbReference>
<protein>
    <recommendedName>
        <fullName evidence="2">F-box domain-containing protein</fullName>
    </recommendedName>
</protein>
<dbReference type="InterPro" id="IPR001810">
    <property type="entry name" value="F-box_dom"/>
</dbReference>
<dbReference type="Proteomes" id="UP000479710">
    <property type="component" value="Unassembled WGS sequence"/>
</dbReference>
<dbReference type="InterPro" id="IPR005174">
    <property type="entry name" value="KIB1-4_b-propeller"/>
</dbReference>
<dbReference type="SMART" id="SM00256">
    <property type="entry name" value="FBOX"/>
    <property type="match status" value="1"/>
</dbReference>
<dbReference type="PROSITE" id="PS50181">
    <property type="entry name" value="FBOX"/>
    <property type="match status" value="1"/>
</dbReference>
<evidence type="ECO:0000313" key="4">
    <source>
        <dbReference type="Proteomes" id="UP000479710"/>
    </source>
</evidence>
<reference evidence="3 4" key="1">
    <citation type="submission" date="2019-11" db="EMBL/GenBank/DDBJ databases">
        <title>Whole genome sequence of Oryza granulata.</title>
        <authorList>
            <person name="Li W."/>
        </authorList>
    </citation>
    <scope>NUCLEOTIDE SEQUENCE [LARGE SCALE GENOMIC DNA]</scope>
    <source>
        <strain evidence="4">cv. Menghai</strain>
        <tissue evidence="3">Leaf</tissue>
    </source>
</reference>
<dbReference type="Pfam" id="PF03478">
    <property type="entry name" value="Beta-prop_KIB1-4"/>
    <property type="match status" value="1"/>
</dbReference>
<feature type="region of interest" description="Disordered" evidence="1">
    <location>
        <begin position="1"/>
        <end position="28"/>
    </location>
</feature>
<dbReference type="CDD" id="cd09917">
    <property type="entry name" value="F-box_SF"/>
    <property type="match status" value="1"/>
</dbReference>
<organism evidence="3 4">
    <name type="scientific">Oryza meyeriana var. granulata</name>
    <dbReference type="NCBI Taxonomy" id="110450"/>
    <lineage>
        <taxon>Eukaryota</taxon>
        <taxon>Viridiplantae</taxon>
        <taxon>Streptophyta</taxon>
        <taxon>Embryophyta</taxon>
        <taxon>Tracheophyta</taxon>
        <taxon>Spermatophyta</taxon>
        <taxon>Magnoliopsida</taxon>
        <taxon>Liliopsida</taxon>
        <taxon>Poales</taxon>
        <taxon>Poaceae</taxon>
        <taxon>BOP clade</taxon>
        <taxon>Oryzoideae</taxon>
        <taxon>Oryzeae</taxon>
        <taxon>Oryzinae</taxon>
        <taxon>Oryza</taxon>
        <taxon>Oryza meyeriana</taxon>
    </lineage>
</organism>
<feature type="domain" description="F-box" evidence="2">
    <location>
        <begin position="205"/>
        <end position="253"/>
    </location>
</feature>
<dbReference type="SUPFAM" id="SSF81383">
    <property type="entry name" value="F-box domain"/>
    <property type="match status" value="1"/>
</dbReference>